<sequence length="41" mass="4338">MPASSSMGMISPADVPSRNSSAASLTHMAPPRICRRPVLQE</sequence>
<keyword evidence="3" id="KW-1185">Reference proteome</keyword>
<name>A0AAV0PUI8_9ROSI</name>
<reference evidence="2" key="1">
    <citation type="submission" date="2022-08" db="EMBL/GenBank/DDBJ databases">
        <authorList>
            <person name="Gutierrez-Valencia J."/>
        </authorList>
    </citation>
    <scope>NUCLEOTIDE SEQUENCE</scope>
</reference>
<accession>A0AAV0PUI8</accession>
<protein>
    <submittedName>
        <fullName evidence="2">Uncharacterized protein</fullName>
    </submittedName>
</protein>
<dbReference type="Proteomes" id="UP001154282">
    <property type="component" value="Unassembled WGS sequence"/>
</dbReference>
<dbReference type="EMBL" id="CAMGYJ010000009">
    <property type="protein sequence ID" value="CAI0474779.1"/>
    <property type="molecule type" value="Genomic_DNA"/>
</dbReference>
<proteinExistence type="predicted"/>
<comment type="caution">
    <text evidence="2">The sequence shown here is derived from an EMBL/GenBank/DDBJ whole genome shotgun (WGS) entry which is preliminary data.</text>
</comment>
<evidence type="ECO:0000256" key="1">
    <source>
        <dbReference type="SAM" id="MobiDB-lite"/>
    </source>
</evidence>
<organism evidence="2 3">
    <name type="scientific">Linum tenue</name>
    <dbReference type="NCBI Taxonomy" id="586396"/>
    <lineage>
        <taxon>Eukaryota</taxon>
        <taxon>Viridiplantae</taxon>
        <taxon>Streptophyta</taxon>
        <taxon>Embryophyta</taxon>
        <taxon>Tracheophyta</taxon>
        <taxon>Spermatophyta</taxon>
        <taxon>Magnoliopsida</taxon>
        <taxon>eudicotyledons</taxon>
        <taxon>Gunneridae</taxon>
        <taxon>Pentapetalae</taxon>
        <taxon>rosids</taxon>
        <taxon>fabids</taxon>
        <taxon>Malpighiales</taxon>
        <taxon>Linaceae</taxon>
        <taxon>Linum</taxon>
    </lineage>
</organism>
<evidence type="ECO:0000313" key="2">
    <source>
        <dbReference type="EMBL" id="CAI0474779.1"/>
    </source>
</evidence>
<feature type="region of interest" description="Disordered" evidence="1">
    <location>
        <begin position="1"/>
        <end position="41"/>
    </location>
</feature>
<gene>
    <name evidence="2" type="ORF">LITE_LOCUS40184</name>
</gene>
<dbReference type="AlphaFoldDB" id="A0AAV0PUI8"/>
<evidence type="ECO:0000313" key="3">
    <source>
        <dbReference type="Proteomes" id="UP001154282"/>
    </source>
</evidence>